<gene>
    <name evidence="2" type="ORF">SAMN05421813_13429</name>
</gene>
<organism evidence="2 3">
    <name type="scientific">Daejeonella rubra</name>
    <dbReference type="NCBI Taxonomy" id="990371"/>
    <lineage>
        <taxon>Bacteria</taxon>
        <taxon>Pseudomonadati</taxon>
        <taxon>Bacteroidota</taxon>
        <taxon>Sphingobacteriia</taxon>
        <taxon>Sphingobacteriales</taxon>
        <taxon>Sphingobacteriaceae</taxon>
        <taxon>Daejeonella</taxon>
    </lineage>
</organism>
<evidence type="ECO:0000313" key="2">
    <source>
        <dbReference type="EMBL" id="SDN02554.1"/>
    </source>
</evidence>
<dbReference type="Proteomes" id="UP000199226">
    <property type="component" value="Unassembled WGS sequence"/>
</dbReference>
<dbReference type="STRING" id="990371.SAMN05421813_13429"/>
<dbReference type="RefSeq" id="WP_090706777.1">
    <property type="nucleotide sequence ID" value="NZ_FNHH01000034.1"/>
</dbReference>
<evidence type="ECO:0000259" key="1">
    <source>
        <dbReference type="Pfam" id="PF04389"/>
    </source>
</evidence>
<dbReference type="Pfam" id="PF04389">
    <property type="entry name" value="Peptidase_M28"/>
    <property type="match status" value="1"/>
</dbReference>
<dbReference type="AlphaFoldDB" id="A0A1G9Y0F7"/>
<accession>A0A1G9Y0F7</accession>
<dbReference type="InterPro" id="IPR007484">
    <property type="entry name" value="Peptidase_M28"/>
</dbReference>
<dbReference type="GO" id="GO:0006508">
    <property type="term" value="P:proteolysis"/>
    <property type="evidence" value="ECO:0007669"/>
    <property type="project" value="InterPro"/>
</dbReference>
<dbReference type="PANTHER" id="PTHR12147">
    <property type="entry name" value="METALLOPEPTIDASE M28 FAMILY MEMBER"/>
    <property type="match status" value="1"/>
</dbReference>
<evidence type="ECO:0000313" key="3">
    <source>
        <dbReference type="Proteomes" id="UP000199226"/>
    </source>
</evidence>
<dbReference type="GO" id="GO:0008235">
    <property type="term" value="F:metalloexopeptidase activity"/>
    <property type="evidence" value="ECO:0007669"/>
    <property type="project" value="InterPro"/>
</dbReference>
<keyword evidence="3" id="KW-1185">Reference proteome</keyword>
<dbReference type="EMBL" id="FNHH01000034">
    <property type="protein sequence ID" value="SDN02554.1"/>
    <property type="molecule type" value="Genomic_DNA"/>
</dbReference>
<proteinExistence type="predicted"/>
<name>A0A1G9Y0F7_9SPHI</name>
<dbReference type="SUPFAM" id="SSF53187">
    <property type="entry name" value="Zn-dependent exopeptidases"/>
    <property type="match status" value="1"/>
</dbReference>
<feature type="domain" description="Peptidase M28" evidence="1">
    <location>
        <begin position="213"/>
        <end position="390"/>
    </location>
</feature>
<dbReference type="Gene3D" id="3.40.630.10">
    <property type="entry name" value="Zn peptidases"/>
    <property type="match status" value="1"/>
</dbReference>
<dbReference type="InterPro" id="IPR045175">
    <property type="entry name" value="M28_fam"/>
</dbReference>
<dbReference type="OrthoDB" id="844214at2"/>
<sequence length="409" mass="45371">MKEQGISRGKFIGLAGGITLLTFSGPWAKALEVSGIDLVSTPQLRLYYTIRLLKKLVTDIGPRPSGSRAYAKGAKIILQEMKRSLSDVNYDIYDFDYWELLNSSDLIIGGQHIEAVCQKKGLGTPNEGIRGVFIQNSKGFAIIDELSSETLAIFSINQYGKAIAGSPYMELSKPVPVFGLGKQDIPLLERSAQNKLMAFISADVRTSKSKGINVIGRIPGKSKNEILIISHADTIFNTPGANDNTSSVIVMLMLVHAAAVRQNNHTLTFVASDSEEYNYEGAYNYAEDRIADNTLKNIRYVLNFDSLTYGPNLWISSKDQGVKDLIREIHKDLNIDTKPIFDEGDGYVMDSLPFRASGAKALHANSRGYDEKTLPVYHRPDDTADKVPLDCVEISFLVFDEFIRRIDKE</sequence>
<protein>
    <submittedName>
        <fullName evidence="2">Peptidase family M28</fullName>
    </submittedName>
</protein>
<dbReference type="PANTHER" id="PTHR12147:SF26">
    <property type="entry name" value="PEPTIDASE M28 DOMAIN-CONTAINING PROTEIN"/>
    <property type="match status" value="1"/>
</dbReference>
<reference evidence="3" key="1">
    <citation type="submission" date="2016-10" db="EMBL/GenBank/DDBJ databases">
        <authorList>
            <person name="Varghese N."/>
            <person name="Submissions S."/>
        </authorList>
    </citation>
    <scope>NUCLEOTIDE SEQUENCE [LARGE SCALE GENOMIC DNA]</scope>
    <source>
        <strain evidence="3">DSM 24536</strain>
    </source>
</reference>